<name>A0A9D9DJH8_9BACT</name>
<dbReference type="Pfam" id="PF01569">
    <property type="entry name" value="PAP2"/>
    <property type="match status" value="1"/>
</dbReference>
<evidence type="ECO:0000313" key="3">
    <source>
        <dbReference type="EMBL" id="MBO8428784.1"/>
    </source>
</evidence>
<gene>
    <name evidence="3" type="ORF">IAC68_02480</name>
</gene>
<feature type="transmembrane region" description="Helical" evidence="1">
    <location>
        <begin position="108"/>
        <end position="129"/>
    </location>
</feature>
<protein>
    <submittedName>
        <fullName evidence="3">Phosphatase PAP2 family protein</fullName>
    </submittedName>
</protein>
<comment type="caution">
    <text evidence="3">The sequence shown here is derived from an EMBL/GenBank/DDBJ whole genome shotgun (WGS) entry which is preliminary data.</text>
</comment>
<feature type="domain" description="Phosphatidic acid phosphatase type 2/haloperoxidase" evidence="2">
    <location>
        <begin position="58"/>
        <end position="175"/>
    </location>
</feature>
<sequence length="192" mass="22098">MIDRIIEFDKHLMLLLNGWHSPFFDFLMPVITNKYTGIPIYIAILVILFRKTDMKRLLICVAAVLVTFALCDSLSVALFKETFQRLRPCWDPEIMDQVRMLEYRGGQYGFVSSHAANLFGLATITSLLIRNRIYTAFIFVWAALVGYSRIYVGKHFPADVVCGAIFGMIVGYLVYKGTIWLCDYLRKRRCSA</sequence>
<evidence type="ECO:0000256" key="1">
    <source>
        <dbReference type="SAM" id="Phobius"/>
    </source>
</evidence>
<keyword evidence="1" id="KW-0472">Membrane</keyword>
<dbReference type="AlphaFoldDB" id="A0A9D9DJH8"/>
<keyword evidence="1" id="KW-0812">Transmembrane</keyword>
<dbReference type="EMBL" id="JADINB010000059">
    <property type="protein sequence ID" value="MBO8428784.1"/>
    <property type="molecule type" value="Genomic_DNA"/>
</dbReference>
<dbReference type="Proteomes" id="UP000823635">
    <property type="component" value="Unassembled WGS sequence"/>
</dbReference>
<evidence type="ECO:0000313" key="4">
    <source>
        <dbReference type="Proteomes" id="UP000823635"/>
    </source>
</evidence>
<feature type="transmembrane region" description="Helical" evidence="1">
    <location>
        <begin position="158"/>
        <end position="182"/>
    </location>
</feature>
<feature type="transmembrane region" description="Helical" evidence="1">
    <location>
        <begin position="134"/>
        <end position="152"/>
    </location>
</feature>
<keyword evidence="1" id="KW-1133">Transmembrane helix</keyword>
<evidence type="ECO:0000259" key="2">
    <source>
        <dbReference type="SMART" id="SM00014"/>
    </source>
</evidence>
<dbReference type="InterPro" id="IPR036938">
    <property type="entry name" value="PAP2/HPO_sf"/>
</dbReference>
<organism evidence="3 4">
    <name type="scientific">Candidatus Egerieousia excrementavium</name>
    <dbReference type="NCBI Taxonomy" id="2840778"/>
    <lineage>
        <taxon>Bacteria</taxon>
        <taxon>Pseudomonadati</taxon>
        <taxon>Bacteroidota</taxon>
        <taxon>Bacteroidia</taxon>
        <taxon>Bacteroidales</taxon>
        <taxon>Candidatus Egerieousia</taxon>
    </lineage>
</organism>
<dbReference type="InterPro" id="IPR000326">
    <property type="entry name" value="PAP2/HPO"/>
</dbReference>
<dbReference type="PANTHER" id="PTHR14969">
    <property type="entry name" value="SPHINGOSINE-1-PHOSPHATE PHOSPHOHYDROLASE"/>
    <property type="match status" value="1"/>
</dbReference>
<dbReference type="SUPFAM" id="SSF48317">
    <property type="entry name" value="Acid phosphatase/Vanadium-dependent haloperoxidase"/>
    <property type="match status" value="1"/>
</dbReference>
<feature type="transmembrane region" description="Helical" evidence="1">
    <location>
        <begin position="26"/>
        <end position="49"/>
    </location>
</feature>
<dbReference type="CDD" id="cd03395">
    <property type="entry name" value="PAP2_like_4"/>
    <property type="match status" value="1"/>
</dbReference>
<dbReference type="SMART" id="SM00014">
    <property type="entry name" value="acidPPc"/>
    <property type="match status" value="1"/>
</dbReference>
<proteinExistence type="predicted"/>
<reference evidence="3" key="1">
    <citation type="submission" date="2020-10" db="EMBL/GenBank/DDBJ databases">
        <authorList>
            <person name="Gilroy R."/>
        </authorList>
    </citation>
    <scope>NUCLEOTIDE SEQUENCE</scope>
    <source>
        <strain evidence="3">15467</strain>
    </source>
</reference>
<feature type="transmembrane region" description="Helical" evidence="1">
    <location>
        <begin position="56"/>
        <end position="78"/>
    </location>
</feature>
<reference evidence="3" key="2">
    <citation type="journal article" date="2021" name="PeerJ">
        <title>Extensive microbial diversity within the chicken gut microbiome revealed by metagenomics and culture.</title>
        <authorList>
            <person name="Gilroy R."/>
            <person name="Ravi A."/>
            <person name="Getino M."/>
            <person name="Pursley I."/>
            <person name="Horton D.L."/>
            <person name="Alikhan N.F."/>
            <person name="Baker D."/>
            <person name="Gharbi K."/>
            <person name="Hall N."/>
            <person name="Watson M."/>
            <person name="Adriaenssens E.M."/>
            <person name="Foster-Nyarko E."/>
            <person name="Jarju S."/>
            <person name="Secka A."/>
            <person name="Antonio M."/>
            <person name="Oren A."/>
            <person name="Chaudhuri R.R."/>
            <person name="La Ragione R."/>
            <person name="Hildebrand F."/>
            <person name="Pallen M.J."/>
        </authorList>
    </citation>
    <scope>NUCLEOTIDE SEQUENCE</scope>
    <source>
        <strain evidence="3">15467</strain>
    </source>
</reference>
<accession>A0A9D9DJH8</accession>
<dbReference type="PANTHER" id="PTHR14969:SF13">
    <property type="entry name" value="AT30094P"/>
    <property type="match status" value="1"/>
</dbReference>
<dbReference type="Gene3D" id="1.20.144.10">
    <property type="entry name" value="Phosphatidic acid phosphatase type 2/haloperoxidase"/>
    <property type="match status" value="1"/>
</dbReference>